<dbReference type="RefSeq" id="WP_142898511.1">
    <property type="nucleotide sequence ID" value="NZ_ML660059.1"/>
</dbReference>
<sequence length="327" mass="36635">MYTDFYNLTGLPFQLTPDHRFFYTSQPHKKAVAYVTYGLSKGEGFIVITGEVGAGKTTLMDYFLSSLQGQRLITARVVTTQIEADNLLRLVAASFGLSQEGADKATILKRIEAFLLECHRDGSRPLLIIDEVQSLKHSSLEELRMLSNFQSEHRSLLQIYLVGQPEFRRTLASASLEQLRQRVIATYHLQPLDLDEVRSYIEHRLIQVGWQNDPRIDDSAYPIIYSETAGVPRRINLLCDRLLLASYLEDRHEISAADVEDVVLDMRKEGAALPPMTIAREETGIVQSPAEPPVGTNGLPESGSGANSDLDRLFRRVSALEGSRSKN</sequence>
<dbReference type="Proteomes" id="UP000315252">
    <property type="component" value="Unassembled WGS sequence"/>
</dbReference>
<evidence type="ECO:0000259" key="2">
    <source>
        <dbReference type="SMART" id="SM00382"/>
    </source>
</evidence>
<dbReference type="SUPFAM" id="SSF52540">
    <property type="entry name" value="P-loop containing nucleoside triphosphate hydrolases"/>
    <property type="match status" value="1"/>
</dbReference>
<dbReference type="PANTHER" id="PTHR35894">
    <property type="entry name" value="GENERAL SECRETION PATHWAY PROTEIN A-RELATED"/>
    <property type="match status" value="1"/>
</dbReference>
<gene>
    <name evidence="3" type="ORF">FKG95_21690</name>
</gene>
<dbReference type="GO" id="GO:0016887">
    <property type="term" value="F:ATP hydrolysis activity"/>
    <property type="evidence" value="ECO:0007669"/>
    <property type="project" value="InterPro"/>
</dbReference>
<dbReference type="Gene3D" id="3.40.50.300">
    <property type="entry name" value="P-loop containing nucleotide triphosphate hydrolases"/>
    <property type="match status" value="1"/>
</dbReference>
<dbReference type="NCBIfam" id="TIGR03015">
    <property type="entry name" value="pepcterm_ATPase"/>
    <property type="match status" value="1"/>
</dbReference>
<feature type="domain" description="AAA+ ATPase" evidence="2">
    <location>
        <begin position="42"/>
        <end position="212"/>
    </location>
</feature>
<organism evidence="3 4">
    <name type="scientific">Denitrobaculum tricleocarpae</name>
    <dbReference type="NCBI Taxonomy" id="2591009"/>
    <lineage>
        <taxon>Bacteria</taxon>
        <taxon>Pseudomonadati</taxon>
        <taxon>Pseudomonadota</taxon>
        <taxon>Alphaproteobacteria</taxon>
        <taxon>Rhodospirillales</taxon>
        <taxon>Rhodospirillaceae</taxon>
        <taxon>Denitrobaculum</taxon>
    </lineage>
</organism>
<protein>
    <submittedName>
        <fullName evidence="3">AAA family ATPase</fullName>
    </submittedName>
</protein>
<dbReference type="AlphaFoldDB" id="A0A545TGC4"/>
<dbReference type="SMART" id="SM00382">
    <property type="entry name" value="AAA"/>
    <property type="match status" value="1"/>
</dbReference>
<dbReference type="InterPro" id="IPR017466">
    <property type="entry name" value="XrtA-assoc_ATPase-like"/>
</dbReference>
<keyword evidence="4" id="KW-1185">Reference proteome</keyword>
<dbReference type="InterPro" id="IPR052026">
    <property type="entry name" value="ExeA_AAA_ATPase_DNA-bind"/>
</dbReference>
<evidence type="ECO:0000313" key="4">
    <source>
        <dbReference type="Proteomes" id="UP000315252"/>
    </source>
</evidence>
<dbReference type="EMBL" id="VHSH01000008">
    <property type="protein sequence ID" value="TQV76248.1"/>
    <property type="molecule type" value="Genomic_DNA"/>
</dbReference>
<dbReference type="PANTHER" id="PTHR35894:SF1">
    <property type="entry name" value="PHOSPHORIBULOKINASE _ URIDINE KINASE FAMILY"/>
    <property type="match status" value="1"/>
</dbReference>
<proteinExistence type="predicted"/>
<feature type="region of interest" description="Disordered" evidence="1">
    <location>
        <begin position="282"/>
        <end position="311"/>
    </location>
</feature>
<dbReference type="InterPro" id="IPR003593">
    <property type="entry name" value="AAA+_ATPase"/>
</dbReference>
<evidence type="ECO:0000313" key="3">
    <source>
        <dbReference type="EMBL" id="TQV76248.1"/>
    </source>
</evidence>
<comment type="caution">
    <text evidence="3">The sequence shown here is derived from an EMBL/GenBank/DDBJ whole genome shotgun (WGS) entry which is preliminary data.</text>
</comment>
<dbReference type="InterPro" id="IPR049945">
    <property type="entry name" value="AAA_22"/>
</dbReference>
<accession>A0A545TGC4</accession>
<reference evidence="3 4" key="1">
    <citation type="submission" date="2019-06" db="EMBL/GenBank/DDBJ databases">
        <title>Whole genome sequence for Rhodospirillaceae sp. R148.</title>
        <authorList>
            <person name="Wang G."/>
        </authorList>
    </citation>
    <scope>NUCLEOTIDE SEQUENCE [LARGE SCALE GENOMIC DNA]</scope>
    <source>
        <strain evidence="3 4">R148</strain>
    </source>
</reference>
<evidence type="ECO:0000256" key="1">
    <source>
        <dbReference type="SAM" id="MobiDB-lite"/>
    </source>
</evidence>
<dbReference type="Pfam" id="PF13401">
    <property type="entry name" value="AAA_22"/>
    <property type="match status" value="1"/>
</dbReference>
<name>A0A545TGC4_9PROT</name>
<dbReference type="InterPro" id="IPR027417">
    <property type="entry name" value="P-loop_NTPase"/>
</dbReference>
<dbReference type="OrthoDB" id="7828921at2"/>